<organism evidence="1">
    <name type="scientific">Ralstonia syzygii R24</name>
    <dbReference type="NCBI Taxonomy" id="907261"/>
    <lineage>
        <taxon>Bacteria</taxon>
        <taxon>Pseudomonadati</taxon>
        <taxon>Pseudomonadota</taxon>
        <taxon>Betaproteobacteria</taxon>
        <taxon>Burkholderiales</taxon>
        <taxon>Burkholderiaceae</taxon>
        <taxon>Ralstonia</taxon>
        <taxon>Ralstonia solanacearum species complex</taxon>
    </lineage>
</organism>
<dbReference type="AlphaFoldDB" id="G3A8C9"/>
<evidence type="ECO:0000313" key="1">
    <source>
        <dbReference type="EMBL" id="CCA87503.1"/>
    </source>
</evidence>
<name>G3A8C9_9RALS</name>
<accession>G3A8C9</accession>
<reference evidence="1" key="1">
    <citation type="journal article" date="2011" name="PLoS ONE">
        <title>Ralstonia syzygii, the Blood Disease Bacterium and some Asian R. solanacearum strains form a single genomic species despite divergent lifestyles.</title>
        <authorList>
            <person name="Remenant B."/>
            <person name="de Cambiaire J.C."/>
            <person name="Cellier G."/>
            <person name="Jacobs J.M."/>
            <person name="Mangenot S."/>
            <person name="Barbe V."/>
            <person name="Lajus A."/>
            <person name="Vallenet D."/>
            <person name="Medigue C."/>
            <person name="Fegan M."/>
            <person name="Allen C."/>
            <person name="Prior P."/>
        </authorList>
    </citation>
    <scope>NUCLEOTIDE SEQUENCE</scope>
    <source>
        <strain evidence="1">R24</strain>
    </source>
</reference>
<reference evidence="1" key="2">
    <citation type="submission" date="2011-04" db="EMBL/GenBank/DDBJ databases">
        <authorList>
            <person name="Genoscope - CEA"/>
        </authorList>
    </citation>
    <scope>NUCLEOTIDE SEQUENCE</scope>
    <source>
        <strain evidence="1">R24</strain>
    </source>
</reference>
<gene>
    <name evidence="1" type="ORF">RALSY_mp10017</name>
</gene>
<sequence length="89" mass="9779">MTQIISPNIDRAVKIAEQGGNSVSEISEGWSKVRQVVQMSGHLTAAVRSDIERQVPSLRYWSSKRTPHNAAGEGYICEEYGVGISFPTD</sequence>
<dbReference type="RefSeq" id="WP_197332482.1">
    <property type="nucleotide sequence ID" value="NZ_CP115945.1"/>
</dbReference>
<protein>
    <submittedName>
        <fullName evidence="1">Uncharacterized protein</fullName>
    </submittedName>
</protein>
<dbReference type="EMBL" id="FR854090">
    <property type="protein sequence ID" value="CCA87503.1"/>
    <property type="molecule type" value="Genomic_DNA"/>
</dbReference>
<proteinExistence type="predicted"/>